<dbReference type="PRINTS" id="PR00935">
    <property type="entry name" value="BAND41"/>
</dbReference>
<dbReference type="AlphaFoldDB" id="A0A3B0JR29"/>
<gene>
    <name evidence="26" type="ORF">DGUA_6G017201</name>
</gene>
<feature type="compositionally biased region" description="Low complexity" evidence="22">
    <location>
        <begin position="525"/>
        <end position="539"/>
    </location>
</feature>
<dbReference type="SMART" id="SM01195">
    <property type="entry name" value="FA"/>
    <property type="match status" value="1"/>
</dbReference>
<feature type="domain" description="PH" evidence="23">
    <location>
        <begin position="873"/>
        <end position="964"/>
    </location>
</feature>
<dbReference type="SUPFAM" id="SSF50729">
    <property type="entry name" value="PH domain-like"/>
    <property type="match status" value="3"/>
</dbReference>
<dbReference type="InterPro" id="IPR019747">
    <property type="entry name" value="FERM_CS"/>
</dbReference>
<dbReference type="SUPFAM" id="SSF47031">
    <property type="entry name" value="Second domain of FERM"/>
    <property type="match status" value="1"/>
</dbReference>
<dbReference type="GO" id="GO:0008092">
    <property type="term" value="F:cytoskeletal protein binding"/>
    <property type="evidence" value="ECO:0007669"/>
    <property type="project" value="InterPro"/>
</dbReference>
<evidence type="ECO:0000256" key="7">
    <source>
        <dbReference type="ARBA" id="ARBA00022025"/>
    </source>
</evidence>
<dbReference type="Gene3D" id="1.20.900.10">
    <property type="entry name" value="Dbl homology (DH) domain"/>
    <property type="match status" value="1"/>
</dbReference>
<dbReference type="CDD" id="cd01220">
    <property type="entry name" value="PH1_FARP1-like"/>
    <property type="match status" value="1"/>
</dbReference>
<feature type="compositionally biased region" description="Gly residues" evidence="22">
    <location>
        <begin position="28"/>
        <end position="38"/>
    </location>
</feature>
<dbReference type="InterPro" id="IPR018980">
    <property type="entry name" value="FERM_PH-like_C"/>
</dbReference>
<dbReference type="Proteomes" id="UP000268350">
    <property type="component" value="Unassembled WGS sequence"/>
</dbReference>
<feature type="domain" description="FERM" evidence="25">
    <location>
        <begin position="67"/>
        <end position="352"/>
    </location>
</feature>
<evidence type="ECO:0000256" key="21">
    <source>
        <dbReference type="ARBA" id="ARBA00043944"/>
    </source>
</evidence>
<dbReference type="SUPFAM" id="SSF54236">
    <property type="entry name" value="Ubiquitin-like"/>
    <property type="match status" value="1"/>
</dbReference>
<organism evidence="26 27">
    <name type="scientific">Drosophila guanche</name>
    <name type="common">Fruit fly</name>
    <dbReference type="NCBI Taxonomy" id="7266"/>
    <lineage>
        <taxon>Eukaryota</taxon>
        <taxon>Metazoa</taxon>
        <taxon>Ecdysozoa</taxon>
        <taxon>Arthropoda</taxon>
        <taxon>Hexapoda</taxon>
        <taxon>Insecta</taxon>
        <taxon>Pterygota</taxon>
        <taxon>Neoptera</taxon>
        <taxon>Endopterygota</taxon>
        <taxon>Diptera</taxon>
        <taxon>Brachycera</taxon>
        <taxon>Muscomorpha</taxon>
        <taxon>Ephydroidea</taxon>
        <taxon>Drosophilidae</taxon>
        <taxon>Drosophila</taxon>
        <taxon>Sophophora</taxon>
    </lineage>
</organism>
<dbReference type="InterPro" id="IPR001849">
    <property type="entry name" value="PH_domain"/>
</dbReference>
<dbReference type="GO" id="GO:0030175">
    <property type="term" value="C:filopodium"/>
    <property type="evidence" value="ECO:0007669"/>
    <property type="project" value="UniProtKB-SubCell"/>
</dbReference>
<dbReference type="SMART" id="SM00325">
    <property type="entry name" value="RhoGEF"/>
    <property type="match status" value="1"/>
</dbReference>
<keyword evidence="8" id="KW-0217">Developmental protein</keyword>
<feature type="compositionally biased region" description="Basic and acidic residues" evidence="22">
    <location>
        <begin position="451"/>
        <end position="464"/>
    </location>
</feature>
<feature type="domain" description="DH" evidence="24">
    <location>
        <begin position="661"/>
        <end position="845"/>
    </location>
</feature>
<evidence type="ECO:0000256" key="6">
    <source>
        <dbReference type="ARBA" id="ARBA00004552"/>
    </source>
</evidence>
<keyword evidence="15" id="KW-0770">Synapse</keyword>
<accession>A0A3B0JR29</accession>
<dbReference type="SMART" id="SM01196">
    <property type="entry name" value="FERM_C"/>
    <property type="match status" value="1"/>
</dbReference>
<proteinExistence type="predicted"/>
<evidence type="ECO:0000259" key="25">
    <source>
        <dbReference type="PROSITE" id="PS50057"/>
    </source>
</evidence>
<evidence type="ECO:0000259" key="23">
    <source>
        <dbReference type="PROSITE" id="PS50003"/>
    </source>
</evidence>
<feature type="compositionally biased region" description="Polar residues" evidence="22">
    <location>
        <begin position="484"/>
        <end position="494"/>
    </location>
</feature>
<dbReference type="PANTHER" id="PTHR45858:SF5">
    <property type="entry name" value="MOESIN_EZRIN_RADIXIN HOMOLOG 1"/>
    <property type="match status" value="1"/>
</dbReference>
<dbReference type="GO" id="GO:0043197">
    <property type="term" value="C:dendritic spine"/>
    <property type="evidence" value="ECO:0007669"/>
    <property type="project" value="UniProtKB-SubCell"/>
</dbReference>
<dbReference type="FunFam" id="3.10.20.90:FF:000040">
    <property type="entry name" value="FERM, RhoGEF and pleckstrin domain-containing protein"/>
    <property type="match status" value="1"/>
</dbReference>
<dbReference type="InterPro" id="IPR019749">
    <property type="entry name" value="Band_41_domain"/>
</dbReference>
<evidence type="ECO:0000313" key="27">
    <source>
        <dbReference type="Proteomes" id="UP000268350"/>
    </source>
</evidence>
<keyword evidence="14" id="KW-0965">Cell junction</keyword>
<dbReference type="InterPro" id="IPR051835">
    <property type="entry name" value="RAC1-GEF"/>
</dbReference>
<feature type="region of interest" description="Disordered" evidence="22">
    <location>
        <begin position="440"/>
        <end position="464"/>
    </location>
</feature>
<dbReference type="GO" id="GO:0005912">
    <property type="term" value="C:adherens junction"/>
    <property type="evidence" value="ECO:0007669"/>
    <property type="project" value="UniProtKB-SubCell"/>
</dbReference>
<dbReference type="InterPro" id="IPR011993">
    <property type="entry name" value="PH-like_dom_sf"/>
</dbReference>
<evidence type="ECO:0000256" key="2">
    <source>
        <dbReference type="ARBA" id="ARBA00004413"/>
    </source>
</evidence>
<evidence type="ECO:0000256" key="16">
    <source>
        <dbReference type="ARBA" id="ARBA00023136"/>
    </source>
</evidence>
<evidence type="ECO:0000256" key="4">
    <source>
        <dbReference type="ARBA" id="ARBA00004514"/>
    </source>
</evidence>
<evidence type="ECO:0000256" key="20">
    <source>
        <dbReference type="ARBA" id="ARBA00042170"/>
    </source>
</evidence>
<dbReference type="Pfam" id="PF09379">
    <property type="entry name" value="FERM_N"/>
    <property type="match status" value="1"/>
</dbReference>
<dbReference type="CDD" id="cd13193">
    <property type="entry name" value="FERM_C_FARP1-like"/>
    <property type="match status" value="1"/>
</dbReference>
<reference evidence="27" key="1">
    <citation type="submission" date="2018-01" db="EMBL/GenBank/DDBJ databases">
        <authorList>
            <person name="Alioto T."/>
            <person name="Alioto T."/>
        </authorList>
    </citation>
    <scope>NUCLEOTIDE SEQUENCE [LARGE SCALE GENOMIC DNA]</scope>
</reference>
<name>A0A3B0JR29_DROGU</name>
<evidence type="ECO:0000256" key="1">
    <source>
        <dbReference type="ARBA" id="ARBA00004279"/>
    </source>
</evidence>
<dbReference type="FunFam" id="2.30.29.30:FF:000046">
    <property type="entry name" value="FERM, RhoGEF and pleckstrin domain-containing protein 1"/>
    <property type="match status" value="1"/>
</dbReference>
<dbReference type="GO" id="GO:0005085">
    <property type="term" value="F:guanyl-nucleotide exchange factor activity"/>
    <property type="evidence" value="ECO:0007669"/>
    <property type="project" value="UniProtKB-KW"/>
</dbReference>
<feature type="compositionally biased region" description="Polar residues" evidence="22">
    <location>
        <begin position="513"/>
        <end position="524"/>
    </location>
</feature>
<dbReference type="PROSITE" id="PS50010">
    <property type="entry name" value="DH_2"/>
    <property type="match status" value="1"/>
</dbReference>
<sequence>MSLADMGTASRSSGGGAGGGGRHYDLASGGGPGPGGLPGARMTHSLSTPSGVDGTPSTPRHRGGKKLTVRIQMLDDSVTMFQVQAKALGRVLFEQVCRQLNLLEADYFGLEYQEMSTHTKYWLDLEKPMNRQVGLSLVDPVLRFCIKFYTPDPAQLEEEYTRYLFCLQIKRDLATGSLQCNDNTAALMASYIVQASCGDFVPEDYPDHTYLSSYRFVPHQDATMQRKIMENHKKHVGQSPAEADLNLLETARRCELYGMKMHPGKDVEGVPLNLAVAHMGITVFQNITRINTFSWAKIRKISFKRKRFLVKLHPEGYGYYKDTVEFFFEGRNECKNFWKKCVENHGFFRCTAVQNTPRRKTRVLSRGSSFRYSGKTQKQIIEFVRENYVKRQNFQRSQSFRQGPLNASSRSQSHTYVNSSISANPLLPIDTATWDYRNQCSDSMTPSLTKKAADTLDRRRDNPIDHMRSQVTAAQVEIYQTKNYAAESPTSQEETAACSAAERQHHSAVAMDQMNSNRSLSPQGPQSWTSPSHSSSHHQPQPPPRNAPDQARAHPGDHNLDVYHGINGNMSLDRRGEITTPPTRYDLTLGSDKSSSLSRSEAGTYDVIQAEIQHAKRQELATGVATATAPHQNGHNGNGHPMSTQHDIEAEVKKRKWPTEPSYFLAKELLMTERTYKKDLDVLNTTFRQVLSIEDVEQLQPLFDLLDSLAQHHNLFLRDIEHRMVLWEGRGTHDSHRIGDVMMKHMAALPIYDEYVQTHLEILHCLNDMYETDNRFQQLYKDFEQQKVCYLPIGELLLKPLNRLLHYQLLLERLCDYYAEEHIDYADCQAVYHLLIRSTKEIRAQLPDSANFVELCELQRDISFEQLVQPHRRLIRQGCLLKHSKRGLQQRMFFLFSDILLYGSKSPLDQSFRILGHVPVRSLLTENAEHNTFSIFGGQCAITVSAGTTAEKTLWLAELSKAAADVKNRPPNMQLQLTTLKNCSEYLSRGFSGKRDEKSIFCSLLVFVKLSTFSVYGWQEKHAARPCKQAPRTPVSTLYGTITNLGSSLHRSLFLGSSEEGLDLFGLTNGNNSSLNSSINGGGPLTPQQLQLQQQQQSKTQPSRSNTALHVCWHRGATVGLGDHLIAAEHQLSGYLLRKFKNSSGWQKLWVVFTSFCLYFYKSYQDEFALASLPLLGYTVGPPGHQDAVQKEFVFKLSFKNHVYFFRAESAHTYNRWLEVLRSTTQTQDFKNIHSHAVLGN</sequence>
<evidence type="ECO:0000256" key="19">
    <source>
        <dbReference type="ARBA" id="ARBA00040395"/>
    </source>
</evidence>
<evidence type="ECO:0000256" key="11">
    <source>
        <dbReference type="ARBA" id="ARBA00022599"/>
    </source>
</evidence>
<keyword evidence="16" id="KW-0472">Membrane</keyword>
<dbReference type="PROSITE" id="PS00660">
    <property type="entry name" value="FERM_1"/>
    <property type="match status" value="1"/>
</dbReference>
<dbReference type="InterPro" id="IPR014352">
    <property type="entry name" value="FERM/acyl-CoA-bd_prot_sf"/>
</dbReference>
<dbReference type="SUPFAM" id="SSF48065">
    <property type="entry name" value="DBL homology domain (DH-domain)"/>
    <property type="match status" value="1"/>
</dbReference>
<keyword evidence="9" id="KW-1003">Cell membrane</keyword>
<dbReference type="InterPro" id="IPR019748">
    <property type="entry name" value="FERM_central"/>
</dbReference>
<keyword evidence="13" id="KW-0677">Repeat</keyword>
<dbReference type="InterPro" id="IPR018979">
    <property type="entry name" value="FERM_N"/>
</dbReference>
<evidence type="ECO:0000256" key="3">
    <source>
        <dbReference type="ARBA" id="ARBA00004486"/>
    </source>
</evidence>
<dbReference type="InterPro" id="IPR035899">
    <property type="entry name" value="DBL_dom_sf"/>
</dbReference>
<dbReference type="PROSITE" id="PS50003">
    <property type="entry name" value="PH_DOMAIN"/>
    <property type="match status" value="2"/>
</dbReference>
<dbReference type="FunFam" id="1.20.80.10:FF:000005">
    <property type="entry name" value="FERM, RhoGEF and pleckstrin domain-containing protein 1"/>
    <property type="match status" value="1"/>
</dbReference>
<keyword evidence="17" id="KW-0966">Cell projection</keyword>
<dbReference type="Gene3D" id="1.20.80.10">
    <property type="match status" value="1"/>
</dbReference>
<evidence type="ECO:0000256" key="17">
    <source>
        <dbReference type="ARBA" id="ARBA00023273"/>
    </source>
</evidence>
<dbReference type="CDD" id="cd14473">
    <property type="entry name" value="FERM_B-lobe"/>
    <property type="match status" value="1"/>
</dbReference>
<evidence type="ECO:0000256" key="12">
    <source>
        <dbReference type="ARBA" id="ARBA00022658"/>
    </source>
</evidence>
<dbReference type="Gene3D" id="2.30.29.30">
    <property type="entry name" value="Pleckstrin-homology domain (PH domain)/Phosphotyrosine-binding domain (PTB)"/>
    <property type="match status" value="3"/>
</dbReference>
<feature type="compositionally biased region" description="Basic and acidic residues" evidence="22">
    <location>
        <begin position="551"/>
        <end position="561"/>
    </location>
</feature>
<dbReference type="Pfam" id="PF09380">
    <property type="entry name" value="FERM_C"/>
    <property type="match status" value="1"/>
</dbReference>
<dbReference type="InterPro" id="IPR000219">
    <property type="entry name" value="DH_dom"/>
</dbReference>
<dbReference type="Pfam" id="PF08736">
    <property type="entry name" value="FA"/>
    <property type="match status" value="1"/>
</dbReference>
<dbReference type="OrthoDB" id="9990815at2759"/>
<evidence type="ECO:0000256" key="5">
    <source>
        <dbReference type="ARBA" id="ARBA00004536"/>
    </source>
</evidence>
<protein>
    <recommendedName>
        <fullName evidence="19">FERM, ARHGEF and pleckstrin domain-containing protein 1</fullName>
    </recommendedName>
    <alternativeName>
        <fullName evidence="20">FERM, RhoGEF and pleckstrin domain-containing protein 1</fullName>
    </alternativeName>
    <alternativeName>
        <fullName evidence="7">Moesin/ezrin/radixin homolog 1</fullName>
    </alternativeName>
</protein>
<dbReference type="PRINTS" id="PR00661">
    <property type="entry name" value="ERMFAMILY"/>
</dbReference>
<dbReference type="GO" id="GO:0030182">
    <property type="term" value="P:neuron differentiation"/>
    <property type="evidence" value="ECO:0007669"/>
    <property type="project" value="UniProtKB-ARBA"/>
</dbReference>
<dbReference type="Pfam" id="PF00169">
    <property type="entry name" value="PH"/>
    <property type="match status" value="1"/>
</dbReference>
<dbReference type="Pfam" id="PF00621">
    <property type="entry name" value="RhoGEF"/>
    <property type="match status" value="1"/>
</dbReference>
<dbReference type="InterPro" id="IPR014847">
    <property type="entry name" value="FA"/>
</dbReference>
<dbReference type="STRING" id="7266.A0A3B0JR29"/>
<keyword evidence="10" id="KW-0963">Cytoplasm</keyword>
<dbReference type="CDD" id="cd17098">
    <property type="entry name" value="FERM_F1_FARP1_like"/>
    <property type="match status" value="1"/>
</dbReference>
<evidence type="ECO:0000313" key="26">
    <source>
        <dbReference type="EMBL" id="SPP84585.1"/>
    </source>
</evidence>
<evidence type="ECO:0000256" key="10">
    <source>
        <dbReference type="ARBA" id="ARBA00022490"/>
    </source>
</evidence>
<evidence type="ECO:0000256" key="22">
    <source>
        <dbReference type="SAM" id="MobiDB-lite"/>
    </source>
</evidence>
<dbReference type="CDD" id="cd13235">
    <property type="entry name" value="PH2_FARP1-like"/>
    <property type="match status" value="1"/>
</dbReference>
<dbReference type="InterPro" id="IPR000798">
    <property type="entry name" value="Ez/rad/moesin-like"/>
</dbReference>
<dbReference type="SMART" id="SM00295">
    <property type="entry name" value="B41"/>
    <property type="match status" value="1"/>
</dbReference>
<dbReference type="Gene3D" id="3.10.20.90">
    <property type="entry name" value="Phosphatidylinositol 3-kinase Catalytic Subunit, Chain A, domain 1"/>
    <property type="match status" value="1"/>
</dbReference>
<dbReference type="InterPro" id="IPR000299">
    <property type="entry name" value="FERM_domain"/>
</dbReference>
<keyword evidence="12" id="KW-0344">Guanine-nucleotide releasing factor</keyword>
<evidence type="ECO:0000256" key="9">
    <source>
        <dbReference type="ARBA" id="ARBA00022475"/>
    </source>
</evidence>
<dbReference type="PROSITE" id="PS50057">
    <property type="entry name" value="FERM_3"/>
    <property type="match status" value="1"/>
</dbReference>
<dbReference type="GO" id="GO:0005829">
    <property type="term" value="C:cytosol"/>
    <property type="evidence" value="ECO:0007669"/>
    <property type="project" value="UniProtKB-SubCell"/>
</dbReference>
<dbReference type="InterPro" id="IPR035963">
    <property type="entry name" value="FERM_2"/>
</dbReference>
<dbReference type="GO" id="GO:0016028">
    <property type="term" value="C:rhabdomere"/>
    <property type="evidence" value="ECO:0007669"/>
    <property type="project" value="UniProtKB-SubCell"/>
</dbReference>
<dbReference type="Pfam" id="PF00373">
    <property type="entry name" value="FERM_M"/>
    <property type="match status" value="1"/>
</dbReference>
<evidence type="ECO:0000256" key="13">
    <source>
        <dbReference type="ARBA" id="ARBA00022737"/>
    </source>
</evidence>
<dbReference type="InterPro" id="IPR041788">
    <property type="entry name" value="FARP1/FARP2/FRMD7_FERM_C"/>
</dbReference>
<keyword evidence="27" id="KW-1185">Reference proteome</keyword>
<evidence type="ECO:0000256" key="18">
    <source>
        <dbReference type="ARBA" id="ARBA00034102"/>
    </source>
</evidence>
<keyword evidence="11" id="KW-0771">Synaptosome</keyword>
<feature type="region of interest" description="Disordered" evidence="22">
    <location>
        <begin position="484"/>
        <end position="600"/>
    </location>
</feature>
<evidence type="ECO:0000256" key="15">
    <source>
        <dbReference type="ARBA" id="ARBA00023018"/>
    </source>
</evidence>
<feature type="compositionally biased region" description="Polar residues" evidence="22">
    <location>
        <begin position="44"/>
        <end position="58"/>
    </location>
</feature>
<evidence type="ECO:0000259" key="24">
    <source>
        <dbReference type="PROSITE" id="PS50010"/>
    </source>
</evidence>
<dbReference type="GO" id="GO:0005886">
    <property type="term" value="C:plasma membrane"/>
    <property type="evidence" value="ECO:0007669"/>
    <property type="project" value="UniProtKB-SubCell"/>
</dbReference>
<evidence type="ECO:0000256" key="8">
    <source>
        <dbReference type="ARBA" id="ARBA00022473"/>
    </source>
</evidence>
<dbReference type="FunFam" id="2.30.29.30:FF:000002">
    <property type="entry name" value="Band 4.1-like protein 5 isoform 1"/>
    <property type="match status" value="1"/>
</dbReference>
<dbReference type="EMBL" id="OUUW01000008">
    <property type="protein sequence ID" value="SPP84585.1"/>
    <property type="molecule type" value="Genomic_DNA"/>
</dbReference>
<dbReference type="FunFam" id="1.20.900.10:FF:000021">
    <property type="entry name" value="FERM, RhoGEF and pleckstrin domain-containing protein 1"/>
    <property type="match status" value="1"/>
</dbReference>
<evidence type="ECO:0000256" key="14">
    <source>
        <dbReference type="ARBA" id="ARBA00022949"/>
    </source>
</evidence>
<dbReference type="GO" id="GO:0009887">
    <property type="term" value="P:animal organ morphogenesis"/>
    <property type="evidence" value="ECO:0007669"/>
    <property type="project" value="UniProtKB-ARBA"/>
</dbReference>
<feature type="region of interest" description="Disordered" evidence="22">
    <location>
        <begin position="1"/>
        <end position="66"/>
    </location>
</feature>
<dbReference type="SMART" id="SM00233">
    <property type="entry name" value="PH"/>
    <property type="match status" value="2"/>
</dbReference>
<dbReference type="PANTHER" id="PTHR45858">
    <property type="entry name" value="FERM DOMAIN CONTAINING PROTEIN"/>
    <property type="match status" value="1"/>
</dbReference>
<comment type="subcellular location">
    <subcellularLocation>
        <location evidence="5">Cell junction</location>
        <location evidence="5">Adherens junction</location>
    </subcellularLocation>
    <subcellularLocation>
        <location evidence="2">Cell membrane</location>
        <topology evidence="2">Peripheral membrane protein</topology>
        <orientation evidence="2">Cytoplasmic side</orientation>
    </subcellularLocation>
    <subcellularLocation>
        <location evidence="1">Cell projection</location>
        <location evidence="1">Dendrite</location>
    </subcellularLocation>
    <subcellularLocation>
        <location evidence="6">Cell projection</location>
        <location evidence="6">Dendritic spine</location>
    </subcellularLocation>
    <subcellularLocation>
        <location evidence="3">Cell projection</location>
        <location evidence="3">Filopodium</location>
    </subcellularLocation>
    <subcellularLocation>
        <location evidence="21">Cell projection</location>
        <location evidence="21">Rhabdomere</location>
    </subcellularLocation>
    <subcellularLocation>
        <location evidence="4">Cytoplasm</location>
        <location evidence="4">Cytosol</location>
    </subcellularLocation>
    <subcellularLocation>
        <location evidence="18">Synapse</location>
        <location evidence="18">Synaptosome</location>
    </subcellularLocation>
</comment>
<feature type="domain" description="PH" evidence="23">
    <location>
        <begin position="1129"/>
        <end position="1226"/>
    </location>
</feature>
<feature type="compositionally biased region" description="Low complexity" evidence="22">
    <location>
        <begin position="591"/>
        <end position="600"/>
    </location>
</feature>
<dbReference type="InterPro" id="IPR029071">
    <property type="entry name" value="Ubiquitin-like_domsf"/>
</dbReference>